<accession>A0ABV7VA59</accession>
<keyword evidence="7 9" id="KW-0472">Membrane</keyword>
<dbReference type="EMBL" id="JBHRYE010000053">
    <property type="protein sequence ID" value="MFC3673837.1"/>
    <property type="molecule type" value="Genomic_DNA"/>
</dbReference>
<feature type="transmembrane region" description="Helical" evidence="9">
    <location>
        <begin position="83"/>
        <end position="106"/>
    </location>
</feature>
<keyword evidence="5 9" id="KW-0812">Transmembrane</keyword>
<gene>
    <name evidence="10" type="ORF">ACFOOT_20655</name>
</gene>
<feature type="transmembrane region" description="Helical" evidence="9">
    <location>
        <begin position="273"/>
        <end position="295"/>
    </location>
</feature>
<evidence type="ECO:0000256" key="1">
    <source>
        <dbReference type="ARBA" id="ARBA00004651"/>
    </source>
</evidence>
<feature type="transmembrane region" description="Helical" evidence="9">
    <location>
        <begin position="156"/>
        <end position="174"/>
    </location>
</feature>
<feature type="transmembrane region" description="Helical" evidence="9">
    <location>
        <begin position="186"/>
        <end position="206"/>
    </location>
</feature>
<dbReference type="PANTHER" id="PTHR42770:SF18">
    <property type="entry name" value="ARGININE_AGMATINE ANTIPORTER"/>
    <property type="match status" value="1"/>
</dbReference>
<dbReference type="Pfam" id="PF13520">
    <property type="entry name" value="AA_permease_2"/>
    <property type="match status" value="1"/>
</dbReference>
<keyword evidence="11" id="KW-1185">Reference proteome</keyword>
<evidence type="ECO:0000313" key="10">
    <source>
        <dbReference type="EMBL" id="MFC3673837.1"/>
    </source>
</evidence>
<evidence type="ECO:0000256" key="7">
    <source>
        <dbReference type="ARBA" id="ARBA00023136"/>
    </source>
</evidence>
<evidence type="ECO:0000256" key="4">
    <source>
        <dbReference type="ARBA" id="ARBA00022475"/>
    </source>
</evidence>
<evidence type="ECO:0000256" key="5">
    <source>
        <dbReference type="ARBA" id="ARBA00022692"/>
    </source>
</evidence>
<evidence type="ECO:0000313" key="11">
    <source>
        <dbReference type="Proteomes" id="UP001595683"/>
    </source>
</evidence>
<comment type="caution">
    <text evidence="10">The sequence shown here is derived from an EMBL/GenBank/DDBJ whole genome shotgun (WGS) entry which is preliminary data.</text>
</comment>
<evidence type="ECO:0000256" key="3">
    <source>
        <dbReference type="ARBA" id="ARBA00021069"/>
    </source>
</evidence>
<feature type="transmembrane region" description="Helical" evidence="9">
    <location>
        <begin position="227"/>
        <end position="249"/>
    </location>
</feature>
<organism evidence="10 11">
    <name type="scientific">Novosphingobium pokkalii</name>
    <dbReference type="NCBI Taxonomy" id="1770194"/>
    <lineage>
        <taxon>Bacteria</taxon>
        <taxon>Pseudomonadati</taxon>
        <taxon>Pseudomonadota</taxon>
        <taxon>Alphaproteobacteria</taxon>
        <taxon>Sphingomonadales</taxon>
        <taxon>Sphingomonadaceae</taxon>
        <taxon>Novosphingobium</taxon>
    </lineage>
</organism>
<evidence type="ECO:0000256" key="9">
    <source>
        <dbReference type="SAM" id="Phobius"/>
    </source>
</evidence>
<comment type="similarity">
    <text evidence="2">Belongs to the amino acid-polyamine-organocation (APC) superfamily. Basic amino acid/polyamine antiporter (APA) (TC 2.A.3.2) family.</text>
</comment>
<dbReference type="InterPro" id="IPR050367">
    <property type="entry name" value="APC_superfamily"/>
</dbReference>
<protein>
    <recommendedName>
        <fullName evidence="3">Arginine/agmatine antiporter</fullName>
    </recommendedName>
</protein>
<evidence type="ECO:0000256" key="2">
    <source>
        <dbReference type="ARBA" id="ARBA00008220"/>
    </source>
</evidence>
<feature type="transmembrane region" description="Helical" evidence="9">
    <location>
        <begin position="42"/>
        <end position="62"/>
    </location>
</feature>
<dbReference type="Gene3D" id="1.20.1740.10">
    <property type="entry name" value="Amino acid/polyamine transporter I"/>
    <property type="match status" value="1"/>
</dbReference>
<sequence length="434" mass="45306">MNDTAKRGLGFWMTLALVVGNLIGSGIYLLPATLAPLGANQLAGWVITIAGSLCMATVFARLSARQPLPGGPFAYVMQQFGPGAGFAAAWAYWTMVWTGNGALAVAVVSNLSLPLPWLGHAPGAPAALAVGAVWLLTLVNIRGVRGAGDVQLVTTALKLVPLVGLIGLALWLMLSGTPHVAQPPVALSPTLIASAAGLTFWGFLGLESATVPSDKVENAGRVVPRATLWGVVLAGLIYLGIALAFQAYMPQDAAAHSPSPVAEFLGRRLGGDISGIVAVFAAISAFGTLNGFILVQGEVPWAMARDGLFPAWFGKETRAGTPINAHIVSSVLLTVITLLNYGRDMGNLFTFIASLSLAAGMLTYVATMAAAMRLLRDEPWVVVLAALAALFNAWALWGLGLEAIAYGLVLVALGLPVYLLVRERQRSPRPSPRT</sequence>
<dbReference type="InterPro" id="IPR002293">
    <property type="entry name" value="AA/rel_permease1"/>
</dbReference>
<evidence type="ECO:0000256" key="8">
    <source>
        <dbReference type="ARBA" id="ARBA00045636"/>
    </source>
</evidence>
<dbReference type="PIRSF" id="PIRSF006060">
    <property type="entry name" value="AA_transporter"/>
    <property type="match status" value="1"/>
</dbReference>
<keyword evidence="6 9" id="KW-1133">Transmembrane helix</keyword>
<feature type="transmembrane region" description="Helical" evidence="9">
    <location>
        <begin position="403"/>
        <end position="421"/>
    </location>
</feature>
<proteinExistence type="inferred from homology"/>
<comment type="subcellular location">
    <subcellularLocation>
        <location evidence="1">Cell membrane</location>
        <topology evidence="1">Multi-pass membrane protein</topology>
    </subcellularLocation>
</comment>
<evidence type="ECO:0000256" key="6">
    <source>
        <dbReference type="ARBA" id="ARBA00022989"/>
    </source>
</evidence>
<keyword evidence="4" id="KW-1003">Cell membrane</keyword>
<reference evidence="11" key="1">
    <citation type="journal article" date="2019" name="Int. J. Syst. Evol. Microbiol.">
        <title>The Global Catalogue of Microorganisms (GCM) 10K type strain sequencing project: providing services to taxonomists for standard genome sequencing and annotation.</title>
        <authorList>
            <consortium name="The Broad Institute Genomics Platform"/>
            <consortium name="The Broad Institute Genome Sequencing Center for Infectious Disease"/>
            <person name="Wu L."/>
            <person name="Ma J."/>
        </authorList>
    </citation>
    <scope>NUCLEOTIDE SEQUENCE [LARGE SCALE GENOMIC DNA]</scope>
    <source>
        <strain evidence="11">KCTC 42224</strain>
    </source>
</reference>
<feature type="transmembrane region" description="Helical" evidence="9">
    <location>
        <begin position="126"/>
        <end position="144"/>
    </location>
</feature>
<feature type="transmembrane region" description="Helical" evidence="9">
    <location>
        <begin position="348"/>
        <end position="367"/>
    </location>
</feature>
<comment type="function">
    <text evidence="8">Major component of the acid-resistance (AR) system allowing enteric pathogens to survive the acidic environment in the stomach. Exchanges extracellular arginine for its intracellular decarboxylation product agmatine (Agm) thereby expelling intracellular protons. Probably undergoes several conformational states in order to translocate the substrate across the membrane; keeps the substrate accessible to only 1 side of the membrane at a time by opening and closing 3 membrane-internal gates.</text>
</comment>
<feature type="transmembrane region" description="Helical" evidence="9">
    <location>
        <begin position="9"/>
        <end position="30"/>
    </location>
</feature>
<dbReference type="Proteomes" id="UP001595683">
    <property type="component" value="Unassembled WGS sequence"/>
</dbReference>
<name>A0ABV7VA59_9SPHN</name>
<feature type="transmembrane region" description="Helical" evidence="9">
    <location>
        <begin position="323"/>
        <end position="342"/>
    </location>
</feature>
<dbReference type="RefSeq" id="WP_229815306.1">
    <property type="nucleotide sequence ID" value="NZ_BMZP01000010.1"/>
</dbReference>
<feature type="transmembrane region" description="Helical" evidence="9">
    <location>
        <begin position="379"/>
        <end position="397"/>
    </location>
</feature>
<dbReference type="PANTHER" id="PTHR42770">
    <property type="entry name" value="AMINO ACID TRANSPORTER-RELATED"/>
    <property type="match status" value="1"/>
</dbReference>